<dbReference type="AlphaFoldDB" id="A0A2D0N8U8"/>
<evidence type="ECO:0000313" key="2">
    <source>
        <dbReference type="EMBL" id="PHN04810.1"/>
    </source>
</evidence>
<dbReference type="RefSeq" id="WP_099151869.1">
    <property type="nucleotide sequence ID" value="NZ_PDUD01000024.1"/>
</dbReference>
<feature type="domain" description="Putative beta-lactamase-inhibitor-like PepSY-like" evidence="1">
    <location>
        <begin position="35"/>
        <end position="89"/>
    </location>
</feature>
<name>A0A2D0N8U8_FLAN2</name>
<dbReference type="Pfam" id="PF11396">
    <property type="entry name" value="PepSY_like"/>
    <property type="match status" value="2"/>
</dbReference>
<keyword evidence="3" id="KW-1185">Reference proteome</keyword>
<dbReference type="InterPro" id="IPR021533">
    <property type="entry name" value="PepSY-like"/>
</dbReference>
<evidence type="ECO:0000313" key="3">
    <source>
        <dbReference type="Proteomes" id="UP000223913"/>
    </source>
</evidence>
<feature type="domain" description="Putative beta-lactamase-inhibitor-like PepSY-like" evidence="1">
    <location>
        <begin position="95"/>
        <end position="158"/>
    </location>
</feature>
<dbReference type="SUPFAM" id="SSF160574">
    <property type="entry name" value="BT0923-like"/>
    <property type="match status" value="1"/>
</dbReference>
<sequence length="173" mass="19142">MRSFINYLPVLGLTLLLTSCSGIFTGDDDDSGVNPGDLAASITDYIKDNYSGYNIEDIEIEDICDVLYYEVELEDGPGPDIELYFNMAEEFVFAATEVSKDVLPQAVLDVIAQQYANYSIDDDKIEQFELVDGSLQFEVELETDSGSDLEIVFNADGSVFCQDDSDDDKGDDD</sequence>
<gene>
    <name evidence="2" type="ORF">CRP01_20075</name>
</gene>
<dbReference type="PROSITE" id="PS51257">
    <property type="entry name" value="PROKAR_LIPOPROTEIN"/>
    <property type="match status" value="1"/>
</dbReference>
<dbReference type="EMBL" id="PDUD01000024">
    <property type="protein sequence ID" value="PHN04810.1"/>
    <property type="molecule type" value="Genomic_DNA"/>
</dbReference>
<dbReference type="Gene3D" id="3.40.1420.30">
    <property type="match status" value="1"/>
</dbReference>
<proteinExistence type="predicted"/>
<evidence type="ECO:0000259" key="1">
    <source>
        <dbReference type="Pfam" id="PF11396"/>
    </source>
</evidence>
<dbReference type="Gene3D" id="3.10.450.360">
    <property type="match status" value="1"/>
</dbReference>
<organism evidence="2 3">
    <name type="scientific">Flavilitoribacter nigricans (strain ATCC 23147 / DSM 23189 / NBRC 102662 / NCIMB 1420 / SS-2)</name>
    <name type="common">Lewinella nigricans</name>
    <dbReference type="NCBI Taxonomy" id="1122177"/>
    <lineage>
        <taxon>Bacteria</taxon>
        <taxon>Pseudomonadati</taxon>
        <taxon>Bacteroidota</taxon>
        <taxon>Saprospiria</taxon>
        <taxon>Saprospirales</taxon>
        <taxon>Lewinellaceae</taxon>
        <taxon>Flavilitoribacter</taxon>
    </lineage>
</organism>
<dbReference type="Proteomes" id="UP000223913">
    <property type="component" value="Unassembled WGS sequence"/>
</dbReference>
<accession>A0A2D0N8U8</accession>
<protein>
    <recommendedName>
        <fullName evidence="1">Putative beta-lactamase-inhibitor-like PepSY-like domain-containing protein</fullName>
    </recommendedName>
</protein>
<reference evidence="2 3" key="1">
    <citation type="submission" date="2017-10" db="EMBL/GenBank/DDBJ databases">
        <title>The draft genome sequence of Lewinella nigricans NBRC 102662.</title>
        <authorList>
            <person name="Wang K."/>
        </authorList>
    </citation>
    <scope>NUCLEOTIDE SEQUENCE [LARGE SCALE GENOMIC DNA]</scope>
    <source>
        <strain evidence="2 3">NBRC 102662</strain>
    </source>
</reference>
<comment type="caution">
    <text evidence="2">The sequence shown here is derived from an EMBL/GenBank/DDBJ whole genome shotgun (WGS) entry which is preliminary data.</text>
</comment>
<dbReference type="OrthoDB" id="710080at2"/>